<accession>A0ABZ2GA46</accession>
<dbReference type="InterPro" id="IPR005119">
    <property type="entry name" value="LysR_subst-bd"/>
</dbReference>
<organism evidence="6 7">
    <name type="scientific">Pectobacterium cacticida</name>
    <dbReference type="NCBI Taxonomy" id="69221"/>
    <lineage>
        <taxon>Bacteria</taxon>
        <taxon>Pseudomonadati</taxon>
        <taxon>Pseudomonadota</taxon>
        <taxon>Gammaproteobacteria</taxon>
        <taxon>Enterobacterales</taxon>
        <taxon>Pectobacteriaceae</taxon>
        <taxon>Pectobacterium</taxon>
    </lineage>
</organism>
<name>A0ABZ2GA46_9GAMM</name>
<dbReference type="SUPFAM" id="SSF46785">
    <property type="entry name" value="Winged helix' DNA-binding domain"/>
    <property type="match status" value="1"/>
</dbReference>
<keyword evidence="4" id="KW-0804">Transcription</keyword>
<dbReference type="PROSITE" id="PS50931">
    <property type="entry name" value="HTH_LYSR"/>
    <property type="match status" value="1"/>
</dbReference>
<dbReference type="Gene3D" id="3.40.190.10">
    <property type="entry name" value="Periplasmic binding protein-like II"/>
    <property type="match status" value="2"/>
</dbReference>
<dbReference type="InterPro" id="IPR036390">
    <property type="entry name" value="WH_DNA-bd_sf"/>
</dbReference>
<dbReference type="Pfam" id="PF00126">
    <property type="entry name" value="HTH_1"/>
    <property type="match status" value="1"/>
</dbReference>
<evidence type="ECO:0000256" key="4">
    <source>
        <dbReference type="ARBA" id="ARBA00023163"/>
    </source>
</evidence>
<dbReference type="RefSeq" id="WP_334584825.1">
    <property type="nucleotide sequence ID" value="NZ_CP125967.1"/>
</dbReference>
<dbReference type="Pfam" id="PF03466">
    <property type="entry name" value="LysR_substrate"/>
    <property type="match status" value="1"/>
</dbReference>
<gene>
    <name evidence="6" type="ORF">QNA12_16605</name>
</gene>
<dbReference type="SUPFAM" id="SSF53850">
    <property type="entry name" value="Periplasmic binding protein-like II"/>
    <property type="match status" value="1"/>
</dbReference>
<evidence type="ECO:0000313" key="6">
    <source>
        <dbReference type="EMBL" id="WWO38110.1"/>
    </source>
</evidence>
<dbReference type="EMBL" id="CP125967">
    <property type="protein sequence ID" value="WWO38110.1"/>
    <property type="molecule type" value="Genomic_DNA"/>
</dbReference>
<evidence type="ECO:0000256" key="2">
    <source>
        <dbReference type="ARBA" id="ARBA00023015"/>
    </source>
</evidence>
<dbReference type="InterPro" id="IPR058163">
    <property type="entry name" value="LysR-type_TF_proteobact-type"/>
</dbReference>
<proteinExistence type="inferred from homology"/>
<comment type="similarity">
    <text evidence="1">Belongs to the LysR transcriptional regulatory family.</text>
</comment>
<evidence type="ECO:0000313" key="7">
    <source>
        <dbReference type="Proteomes" id="UP001379444"/>
    </source>
</evidence>
<keyword evidence="3" id="KW-0238">DNA-binding</keyword>
<dbReference type="InterPro" id="IPR036388">
    <property type="entry name" value="WH-like_DNA-bd_sf"/>
</dbReference>
<keyword evidence="2" id="KW-0805">Transcription regulation</keyword>
<evidence type="ECO:0000259" key="5">
    <source>
        <dbReference type="PROSITE" id="PS50931"/>
    </source>
</evidence>
<evidence type="ECO:0000256" key="1">
    <source>
        <dbReference type="ARBA" id="ARBA00009437"/>
    </source>
</evidence>
<evidence type="ECO:0000256" key="3">
    <source>
        <dbReference type="ARBA" id="ARBA00023125"/>
    </source>
</evidence>
<feature type="domain" description="HTH lysR-type" evidence="5">
    <location>
        <begin position="31"/>
        <end position="88"/>
    </location>
</feature>
<protein>
    <submittedName>
        <fullName evidence="6">LysR substrate-binding domain-containing protein</fullName>
    </submittedName>
</protein>
<sequence>MAEVSGLAVQGTIDYTCSIIEFLETIMRSLPPLNALVAFEAVARTGSVALAAEELFVTPGAVSRQIKVLDEFFETSLFEHQGRGLALSVAGAMYFKQITSHLEGIRKATAKLLNDGVRSIVRVHSYTTFATRWLIPRLSTFQVTHPQIEVRLTTSSDWGTGADCDASVRLGNGHWPGYESTKLVSNVLVLVCAPSLVQRSRPVDPVWLSEQTLLQVSSRSSDWDAWCRAVGVDPSTMSRQRVFESSAVAYEAAQDGLGVIVAQEVLIEAELASGRLIAPFDLRVDRDDETYYLVIDNARRRRRALIELREALCASETRNA</sequence>
<keyword evidence="7" id="KW-1185">Reference proteome</keyword>
<dbReference type="Proteomes" id="UP001379444">
    <property type="component" value="Chromosome"/>
</dbReference>
<dbReference type="CDD" id="cd08432">
    <property type="entry name" value="PBP2_GcdR_TrpI_HvrB_AmpR_like"/>
    <property type="match status" value="1"/>
</dbReference>
<dbReference type="PANTHER" id="PTHR30537">
    <property type="entry name" value="HTH-TYPE TRANSCRIPTIONAL REGULATOR"/>
    <property type="match status" value="1"/>
</dbReference>
<reference evidence="6 7" key="1">
    <citation type="journal article" date="2024" name="Front. Plant Sci.">
        <title>Comprehensive phenomic and genomic studies of the species, Pectobacterium cacticida and proposal for reclassification as Alcorniella cacticida comb. nov.</title>
        <authorList>
            <person name="Jonca J."/>
            <person name="Pirhonen M."/>
            <person name="Waleron M.M."/>
            <person name="Gawor J."/>
            <person name="Mrozik A."/>
            <person name="Smoktunowicz M."/>
            <person name="Waleron K."/>
            <person name="Waleron M."/>
        </authorList>
    </citation>
    <scope>NUCLEOTIDE SEQUENCE [LARGE SCALE GENOMIC DNA]</scope>
    <source>
        <strain evidence="6 7">DPMP6</strain>
    </source>
</reference>
<dbReference type="PANTHER" id="PTHR30537:SF74">
    <property type="entry name" value="HTH-TYPE TRANSCRIPTIONAL REGULATOR TRPI"/>
    <property type="match status" value="1"/>
</dbReference>
<dbReference type="InterPro" id="IPR000847">
    <property type="entry name" value="LysR_HTH_N"/>
</dbReference>
<dbReference type="Gene3D" id="1.10.10.10">
    <property type="entry name" value="Winged helix-like DNA-binding domain superfamily/Winged helix DNA-binding domain"/>
    <property type="match status" value="1"/>
</dbReference>